<proteinExistence type="predicted"/>
<name>A0A9W4D5J9_BLUGR</name>
<evidence type="ECO:0000313" key="2">
    <source>
        <dbReference type="Proteomes" id="UP000683417"/>
    </source>
</evidence>
<dbReference type="EMBL" id="CAJHIT010000008">
    <property type="protein sequence ID" value="CAD6504267.1"/>
    <property type="molecule type" value="Genomic_DNA"/>
</dbReference>
<accession>A0A9W4D5J9</accession>
<dbReference type="AlphaFoldDB" id="A0A9W4D5J9"/>
<organism evidence="1 2">
    <name type="scientific">Blumeria graminis f. sp. triticale</name>
    <dbReference type="NCBI Taxonomy" id="1689686"/>
    <lineage>
        <taxon>Eukaryota</taxon>
        <taxon>Fungi</taxon>
        <taxon>Dikarya</taxon>
        <taxon>Ascomycota</taxon>
        <taxon>Pezizomycotina</taxon>
        <taxon>Leotiomycetes</taxon>
        <taxon>Erysiphales</taxon>
        <taxon>Erysiphaceae</taxon>
        <taxon>Blumeria</taxon>
    </lineage>
</organism>
<protein>
    <submittedName>
        <fullName evidence="1">BgTH12-06000</fullName>
    </submittedName>
</protein>
<sequence>MILCNLSHKMSHATTYFIISVHSSLLIEPRPTTSLIAVASASLITSCSSSMLLHIDHGVKGVREVGMEWYMQI</sequence>
<reference evidence="1" key="1">
    <citation type="submission" date="2020-10" db="EMBL/GenBank/DDBJ databases">
        <authorList>
            <person name="Muller C M."/>
        </authorList>
    </citation>
    <scope>NUCLEOTIDE SEQUENCE</scope>
    <source>
        <strain evidence="1">THUN-12</strain>
    </source>
</reference>
<comment type="caution">
    <text evidence="1">The sequence shown here is derived from an EMBL/GenBank/DDBJ whole genome shotgun (WGS) entry which is preliminary data.</text>
</comment>
<gene>
    <name evidence="1" type="ORF">BGTH12_LOCUS5625</name>
</gene>
<evidence type="ECO:0000313" key="1">
    <source>
        <dbReference type="EMBL" id="CAD6504267.1"/>
    </source>
</evidence>
<dbReference type="Proteomes" id="UP000683417">
    <property type="component" value="Unassembled WGS sequence"/>
</dbReference>